<dbReference type="Proteomes" id="UP000184536">
    <property type="component" value="Unassembled WGS sequence"/>
</dbReference>
<proteinExistence type="predicted"/>
<dbReference type="STRING" id="1121919.SAMN02745975_00548"/>
<gene>
    <name evidence="1" type="ORF">SAMN02745975_00548</name>
</gene>
<dbReference type="EMBL" id="FQZV01000006">
    <property type="protein sequence ID" value="SHI75815.1"/>
    <property type="molecule type" value="Genomic_DNA"/>
</dbReference>
<evidence type="ECO:0000313" key="2">
    <source>
        <dbReference type="Proteomes" id="UP000184536"/>
    </source>
</evidence>
<keyword evidence="2" id="KW-1185">Reference proteome</keyword>
<protein>
    <submittedName>
        <fullName evidence="1">Uncharacterized protein</fullName>
    </submittedName>
</protein>
<sequence length="97" mass="11077">MTTVIEAEFEKARLKIWFQGMSTSRNIENVVMIRHAGNVMTIKTSEGKELFVNFDFEIVQRLLLQKTSHSGGTSTRKKCEQLGFDSYETIIIGESED</sequence>
<dbReference type="OrthoDB" id="2896613at2"/>
<name>A0A1M6DRJ3_9FIRM</name>
<reference evidence="2" key="1">
    <citation type="submission" date="2016-11" db="EMBL/GenBank/DDBJ databases">
        <authorList>
            <person name="Varghese N."/>
            <person name="Submissions S."/>
        </authorList>
    </citation>
    <scope>NUCLEOTIDE SEQUENCE [LARGE SCALE GENOMIC DNA]</scope>
    <source>
        <strain evidence="2">DSM 17957</strain>
    </source>
</reference>
<organism evidence="1 2">
    <name type="scientific">Geosporobacter subterraneus DSM 17957</name>
    <dbReference type="NCBI Taxonomy" id="1121919"/>
    <lineage>
        <taxon>Bacteria</taxon>
        <taxon>Bacillati</taxon>
        <taxon>Bacillota</taxon>
        <taxon>Clostridia</taxon>
        <taxon>Peptostreptococcales</taxon>
        <taxon>Thermotaleaceae</taxon>
        <taxon>Geosporobacter</taxon>
    </lineage>
</organism>
<accession>A0A1M6DRJ3</accession>
<evidence type="ECO:0000313" key="1">
    <source>
        <dbReference type="EMBL" id="SHI75815.1"/>
    </source>
</evidence>
<dbReference type="AlphaFoldDB" id="A0A1M6DRJ3"/>
<dbReference type="RefSeq" id="WP_110939837.1">
    <property type="nucleotide sequence ID" value="NZ_FQZV01000006.1"/>
</dbReference>